<dbReference type="InterPro" id="IPR013126">
    <property type="entry name" value="Hsp_70_fam"/>
</dbReference>
<gene>
    <name evidence="8" type="ORF">LEMA_P085240.1</name>
</gene>
<evidence type="ECO:0000256" key="2">
    <source>
        <dbReference type="ARBA" id="ARBA00007381"/>
    </source>
</evidence>
<dbReference type="InParanoid" id="E5A6P0"/>
<evidence type="ECO:0000256" key="6">
    <source>
        <dbReference type="ARBA" id="ARBA00023016"/>
    </source>
</evidence>
<dbReference type="GO" id="GO:0005829">
    <property type="term" value="C:cytosol"/>
    <property type="evidence" value="ECO:0007669"/>
    <property type="project" value="TreeGrafter"/>
</dbReference>
<dbReference type="eggNOG" id="KOG0103">
    <property type="taxonomic scope" value="Eukaryota"/>
</dbReference>
<evidence type="ECO:0000256" key="3">
    <source>
        <dbReference type="ARBA" id="ARBA00022490"/>
    </source>
</evidence>
<dbReference type="SUPFAM" id="SSF53067">
    <property type="entry name" value="Actin-like ATPase domain"/>
    <property type="match status" value="1"/>
</dbReference>
<sequence length="467" mass="52132">MAPLLERATAPIEQALAEAKLTPADIDAIEMVGGCTRVPAIKARIQEYFGKPLSFTLNQDEAVARGCAFSCAILSPVFRVRDFSVHDMVVYPVEFTWEKSEDIPDEDTNLTVFNKGNVMPSTKILTFYRKHPFDLEARYAKPEQLPGKANPWIGRFSVKGVKEDPKGDFMICKLKARLNIHGVLNVESGYYVEEVEVEEPIPEPPQDEKKEGDVRNSSFLSDLSKGRISPPAEPAAKRHKSDESVPLARPPASASTTDELTHLTQAMDVDKDAPKEPPKTRKVKKQQRKGDLPLSAGTASLDETSKQTAAERENSMIMEDKLVADTENEKNNLESMIYELKDKILDVYADFASDDEKAKLNAKLEQIEEWLYDDGDDATKAQYVAKKEDIRSIAGPIIQRYNDKIEAERQAIMEKQQKEHAAKQAELERAKREAEAKKAENAPPAADQKDTEMADAEAQKPDGVEEA</sequence>
<dbReference type="HOGENOM" id="CLU_585350_0_0_1"/>
<feature type="region of interest" description="Disordered" evidence="7">
    <location>
        <begin position="197"/>
        <end position="327"/>
    </location>
</feature>
<dbReference type="AlphaFoldDB" id="E5A6P0"/>
<keyword evidence="4" id="KW-0547">Nucleotide-binding</keyword>
<dbReference type="GeneID" id="13288828"/>
<dbReference type="Gene3D" id="1.20.1270.10">
    <property type="match status" value="1"/>
</dbReference>
<feature type="compositionally biased region" description="Basic and acidic residues" evidence="7">
    <location>
        <begin position="303"/>
        <end position="327"/>
    </location>
</feature>
<dbReference type="GO" id="GO:0005524">
    <property type="term" value="F:ATP binding"/>
    <property type="evidence" value="ECO:0007669"/>
    <property type="project" value="UniProtKB-KW"/>
</dbReference>
<dbReference type="InterPro" id="IPR029047">
    <property type="entry name" value="HSP70_peptide-bd_sf"/>
</dbReference>
<proteinExistence type="inferred from homology"/>
<dbReference type="Gene3D" id="3.30.420.40">
    <property type="match status" value="2"/>
</dbReference>
<dbReference type="SUPFAM" id="SSF100920">
    <property type="entry name" value="Heat shock protein 70kD (HSP70), peptide-binding domain"/>
    <property type="match status" value="1"/>
</dbReference>
<dbReference type="PANTHER" id="PTHR45639:SF4">
    <property type="entry name" value="HSC70CB, ISOFORM G"/>
    <property type="match status" value="1"/>
</dbReference>
<feature type="compositionally biased region" description="Basic and acidic residues" evidence="7">
    <location>
        <begin position="447"/>
        <end position="467"/>
    </location>
</feature>
<evidence type="ECO:0000313" key="9">
    <source>
        <dbReference type="Proteomes" id="UP000002668"/>
    </source>
</evidence>
<keyword evidence="9" id="KW-1185">Reference proteome</keyword>
<dbReference type="VEuPathDB" id="FungiDB:LEMA_P085240.1"/>
<evidence type="ECO:0008006" key="10">
    <source>
        <dbReference type="Google" id="ProtNLM"/>
    </source>
</evidence>
<dbReference type="PANTHER" id="PTHR45639">
    <property type="entry name" value="HSC70CB, ISOFORM G-RELATED"/>
    <property type="match status" value="1"/>
</dbReference>
<evidence type="ECO:0000256" key="4">
    <source>
        <dbReference type="ARBA" id="ARBA00022741"/>
    </source>
</evidence>
<dbReference type="InterPro" id="IPR043129">
    <property type="entry name" value="ATPase_NBD"/>
</dbReference>
<dbReference type="EMBL" id="FP929135">
    <property type="protein sequence ID" value="CBX99285.1"/>
    <property type="molecule type" value="Genomic_DNA"/>
</dbReference>
<feature type="compositionally biased region" description="Basic and acidic residues" evidence="7">
    <location>
        <begin position="412"/>
        <end position="440"/>
    </location>
</feature>
<dbReference type="OrthoDB" id="434160at2759"/>
<dbReference type="Proteomes" id="UP000002668">
    <property type="component" value="Genome"/>
</dbReference>
<dbReference type="GO" id="GO:0140662">
    <property type="term" value="F:ATP-dependent protein folding chaperone"/>
    <property type="evidence" value="ECO:0007669"/>
    <property type="project" value="InterPro"/>
</dbReference>
<dbReference type="InterPro" id="IPR018181">
    <property type="entry name" value="Heat_shock_70_CS"/>
</dbReference>
<dbReference type="FunCoup" id="E5A6P0">
    <property type="interactions" value="1360"/>
</dbReference>
<keyword evidence="6" id="KW-0346">Stress response</keyword>
<feature type="compositionally biased region" description="Basic and acidic residues" evidence="7">
    <location>
        <begin position="268"/>
        <end position="279"/>
    </location>
</feature>
<dbReference type="InterPro" id="IPR029048">
    <property type="entry name" value="HSP70_C_sf"/>
</dbReference>
<keyword evidence="3" id="KW-0963">Cytoplasm</keyword>
<dbReference type="PRINTS" id="PR00301">
    <property type="entry name" value="HEATSHOCK70"/>
</dbReference>
<organism evidence="8 9">
    <name type="scientific">Leptosphaeria maculans (strain JN3 / isolate v23.1.3 / race Av1-4-5-6-7-8)</name>
    <name type="common">Blackleg fungus</name>
    <name type="synonym">Phoma lingam</name>
    <dbReference type="NCBI Taxonomy" id="985895"/>
    <lineage>
        <taxon>Eukaryota</taxon>
        <taxon>Fungi</taxon>
        <taxon>Dikarya</taxon>
        <taxon>Ascomycota</taxon>
        <taxon>Pezizomycotina</taxon>
        <taxon>Dothideomycetes</taxon>
        <taxon>Pleosporomycetidae</taxon>
        <taxon>Pleosporales</taxon>
        <taxon>Pleosporineae</taxon>
        <taxon>Leptosphaeriaceae</taxon>
        <taxon>Plenodomus</taxon>
        <taxon>Plenodomus lingam/Leptosphaeria maculans species complex</taxon>
    </lineage>
</organism>
<evidence type="ECO:0000256" key="5">
    <source>
        <dbReference type="ARBA" id="ARBA00022840"/>
    </source>
</evidence>
<dbReference type="Gene3D" id="2.60.34.10">
    <property type="entry name" value="Substrate Binding Domain Of DNAk, Chain A, domain 1"/>
    <property type="match status" value="1"/>
</dbReference>
<dbReference type="FunFam" id="1.20.1270.10:FF:000002">
    <property type="entry name" value="Heat shock 70 kDa protein 4"/>
    <property type="match status" value="1"/>
</dbReference>
<reference evidence="9" key="1">
    <citation type="journal article" date="2011" name="Nat. Commun.">
        <title>Effector diversification within compartments of the Leptosphaeria maculans genome affected by Repeat-Induced Point mutations.</title>
        <authorList>
            <person name="Rouxel T."/>
            <person name="Grandaubert J."/>
            <person name="Hane J.K."/>
            <person name="Hoede C."/>
            <person name="van de Wouw A.P."/>
            <person name="Couloux A."/>
            <person name="Dominguez V."/>
            <person name="Anthouard V."/>
            <person name="Bally P."/>
            <person name="Bourras S."/>
            <person name="Cozijnsen A.J."/>
            <person name="Ciuffetti L.M."/>
            <person name="Degrave A."/>
            <person name="Dilmaghani A."/>
            <person name="Duret L."/>
            <person name="Fudal I."/>
            <person name="Goodwin S.B."/>
            <person name="Gout L."/>
            <person name="Glaser N."/>
            <person name="Linglin J."/>
            <person name="Kema G.H.J."/>
            <person name="Lapalu N."/>
            <person name="Lawrence C.B."/>
            <person name="May K."/>
            <person name="Meyer M."/>
            <person name="Ollivier B."/>
            <person name="Poulain J."/>
            <person name="Schoch C.L."/>
            <person name="Simon A."/>
            <person name="Spatafora J.W."/>
            <person name="Stachowiak A."/>
            <person name="Turgeon B.G."/>
            <person name="Tyler B.M."/>
            <person name="Vincent D."/>
            <person name="Weissenbach J."/>
            <person name="Amselem J."/>
            <person name="Quesneville H."/>
            <person name="Oliver R.P."/>
            <person name="Wincker P."/>
            <person name="Balesdent M.-H."/>
            <person name="Howlett B.J."/>
        </authorList>
    </citation>
    <scope>NUCLEOTIDE SEQUENCE [LARGE SCALE GENOMIC DNA]</scope>
    <source>
        <strain evidence="9">JN3 / isolate v23.1.3 / race Av1-4-5-6-7-8</strain>
    </source>
</reference>
<dbReference type="GO" id="GO:0005634">
    <property type="term" value="C:nucleus"/>
    <property type="evidence" value="ECO:0007669"/>
    <property type="project" value="TreeGrafter"/>
</dbReference>
<name>E5A6P0_LEPMJ</name>
<keyword evidence="5" id="KW-0067">ATP-binding</keyword>
<dbReference type="Pfam" id="PF00012">
    <property type="entry name" value="HSP70"/>
    <property type="match status" value="1"/>
</dbReference>
<evidence type="ECO:0000256" key="7">
    <source>
        <dbReference type="SAM" id="MobiDB-lite"/>
    </source>
</evidence>
<dbReference type="STRING" id="985895.E5A6P0"/>
<comment type="subcellular location">
    <subcellularLocation>
        <location evidence="1">Cytoplasm</location>
    </subcellularLocation>
</comment>
<protein>
    <recommendedName>
        <fullName evidence="10">Heat shock protein Hsp88</fullName>
    </recommendedName>
</protein>
<accession>E5A6P0</accession>
<dbReference type="PROSITE" id="PS01036">
    <property type="entry name" value="HSP70_3"/>
    <property type="match status" value="1"/>
</dbReference>
<feature type="compositionally biased region" description="Polar residues" evidence="7">
    <location>
        <begin position="253"/>
        <end position="264"/>
    </location>
</feature>
<feature type="region of interest" description="Disordered" evidence="7">
    <location>
        <begin position="412"/>
        <end position="467"/>
    </location>
</feature>
<dbReference type="SUPFAM" id="SSF100934">
    <property type="entry name" value="Heat shock protein 70kD (HSP70), C-terminal subdomain"/>
    <property type="match status" value="1"/>
</dbReference>
<evidence type="ECO:0000256" key="1">
    <source>
        <dbReference type="ARBA" id="ARBA00004496"/>
    </source>
</evidence>
<comment type="similarity">
    <text evidence="2">Belongs to the heat shock protein 70 family.</text>
</comment>
<dbReference type="OMA" id="MRNKLFH"/>
<dbReference type="FunFam" id="2.60.34.10:FF:000011">
    <property type="entry name" value="Heat shock protein hsp88"/>
    <property type="match status" value="1"/>
</dbReference>
<evidence type="ECO:0000313" key="8">
    <source>
        <dbReference type="EMBL" id="CBX99285.1"/>
    </source>
</evidence>